<evidence type="ECO:0000256" key="1">
    <source>
        <dbReference type="ARBA" id="ARBA00004613"/>
    </source>
</evidence>
<dbReference type="InterPro" id="IPR013783">
    <property type="entry name" value="Ig-like_fold"/>
</dbReference>
<proteinExistence type="predicted"/>
<dbReference type="InterPro" id="IPR047589">
    <property type="entry name" value="DUF11_rpt"/>
</dbReference>
<dbReference type="SUPFAM" id="SSF117074">
    <property type="entry name" value="Hypothetical protein PA1324"/>
    <property type="match status" value="1"/>
</dbReference>
<dbReference type="InterPro" id="IPR011250">
    <property type="entry name" value="OMP/PagP_B-barrel"/>
</dbReference>
<dbReference type="SUPFAM" id="SSF49478">
    <property type="entry name" value="Cna protein B-type domain"/>
    <property type="match status" value="1"/>
</dbReference>
<keyword evidence="3 4" id="KW-0732">Signal</keyword>
<dbReference type="InterPro" id="IPR001434">
    <property type="entry name" value="OmcB-like_DUF11"/>
</dbReference>
<dbReference type="KEGG" id="atz:M5E07_02500"/>
<feature type="domain" description="SD-repeat containing protein B" evidence="6">
    <location>
        <begin position="753"/>
        <end position="807"/>
    </location>
</feature>
<protein>
    <recommendedName>
        <fullName evidence="9">DUF11 domain-containing protein</fullName>
    </recommendedName>
</protein>
<dbReference type="Proteomes" id="UP001056716">
    <property type="component" value="Chromosome"/>
</dbReference>
<dbReference type="Gene3D" id="2.60.40.10">
    <property type="entry name" value="Immunoglobulins"/>
    <property type="match status" value="1"/>
</dbReference>
<feature type="signal peptide" evidence="4">
    <location>
        <begin position="1"/>
        <end position="32"/>
    </location>
</feature>
<feature type="domain" description="DUF11" evidence="5">
    <location>
        <begin position="616"/>
        <end position="734"/>
    </location>
</feature>
<reference evidence="7" key="1">
    <citation type="submission" date="2022-06" db="EMBL/GenBank/DDBJ databases">
        <title>Isolation, identification and characterization of iprodione-degrading strains in Lhasa, Tibet.</title>
        <authorList>
            <person name="Pan H."/>
        </authorList>
    </citation>
    <scope>NUCLEOTIDE SEQUENCE</scope>
    <source>
        <strain evidence="7">Y-23</strain>
    </source>
</reference>
<sequence>MIKRVQPLQNHKIKLIFSSLATAMALVNHAYAVMPAAGQNITNTAYASFVQTDGQVGQSVSNTVQVTITPKYVISLTSPTRLEIDAGARVIWLNTLTNHSNAPADIVIDKSAVPELSNIKIYVDSNQNGEFDRSDLLVTGHLSLQAGQKVDLWVVADSSISLNDSQQVDLPLQAYVVQDPTAIADAVNALISFLPQLTATKSVDKTSFEPQAGQSYDLTYSLSVKNSSTRNSGLQTIDVDGEAMKAVVLLDEIPANTIFKSAKPTNSKALVLYPLGQDKFTRQIPADKSLINTLVVAYPQALAANSTEAVELVVTMNPNVSHVSISNAFSVEHGLLSNLKKTVSNEVTTSVGGSASISNNSKNYSNILATGSLSQPLYIAANSAMCNASRSNLDKVKIKVQSTLTGDVEYVQGVETGANTGVFRFTLATQEASIIHVNDQILQTVKRDQVIVSLTDCLDESSNSTNSITDIHTTVLIDPYGVVFDAKTNLPVAGAKVTLLDEKGNPAENVAYKLDETTGEKVAIPAQQMTNNNGEFVYPFVENGTYRLDIDTSTIAGSTNYKFTSDKTIYNNFTNRIVDSSWSYGGNFTLKTGDAALNIDIPIDPVDISVPSNDKLVIKKEVVGTNTAEIGDFKDYQITVANMGDSTLYNVNMKDTLPRGFIYVSGSTRVNGQKNADPEGGKGPYLTLGLGTLTPKQEAKVQYRVYVGPNALSGDGINRVYAQDNKNTVSNEAQAAVKVTPGVFSPDGFIVGKVFSDCNRNGVQDAGERGVPGVRIYMEDGSFVVTDREGKYNFYGIRPITHVLKIDNTTLPNNAELVLINNRQAGDPASRFVDLKRGELHRADFAITDSSGECTQALAEQIEDRRSKIDAQLDALEQTLRQDLTVDPLSNSVSDVQGQPASGCISAAGASANCNIEYKKDQIKDVKTVQIEPVKAPVVLDLEQELERSESNQLAILNLKEQQILPTPQATIQVKGGLGTDIRLFVNDEQVSEKRIGKKAVYQERSATGLDFIGVPLAAGKNSIAVRQYDSFGNLRDQQQVTVIAPDAMNQLTTQPVEQAVYANGKDIYQVVVKVLDQHGTPIATRTPITLESSIGTIQLKDLDPDKPGVQVFAEGGSLVVPVLAPLEAGSGVLRVRSGIYEQTVPVRFLAELRPMLVAGIIEGSFALNKFDPKNLSQSSTQDGFEEELNDLSSSADGETAIRGRAALFLKGKVRGDYLLTLAYDSSKENNQRLFRDIRPDEYYPVYGDASAKGFDAQSTSKLYVRVDKGRSYAMYGDYVTRTENDEGLSLGQYSRSLTGLKSVVEGDRFQVASFAARTNTTQVVNELRAMGGSGPYALGMDSNDMLQNSEKVEVIVRDRNNPGLIISQRTLTRFSDYEIDTYTNSIYLTSPLSSIDENLNPVYLRITIETDQGGKEYTVAGVNGRYKLNDKVTVGGSYIQNDDPIDQEKIASANTVIRWNDQTKLIAEYAYSDHDLMTLDQLTDVNASTAANTSGDGSAARVELDYKKGDVDVRAYHQQADVGFRNAASSISSGRKETAVKLNARLDELGILRIEAVRTEDIANAGVRNGISASIEKAINRIVSLELGVRYYNESLNAASKSTQSVETPYDGTTVRAKLKTALPFDGSSAFIEYEQDVADSDRRVFAIGGDAQVYKNIHAYARHEFISSIGGLYELNDTQKRNTTVFGLDSQYMRDGSVFSEYRVRDGLSAREAEAAMGVRNRWQLKEGLFFNTSFEKVKVFEGENKDSLESTAATLGFEHLSNPRWKNVARIEGRWSNQSDSYLNTLGTAYKYSDEVTFLAKNVLNLTDNKSADSGDRLINRFQIGAAYRDLETNKFDSLSKIEYRYEKNETTLSDPYERNAYIMSHHLNYHPTRDVHVSGQYAVKYLEETYDLLQSSGMTQMLNTRFMYDINERWDAGVNAGVMWNSVSDGTKLMAGVEVGYLLAANLWVSGGYNFVGYEDKDLTDGDTTMDGAYFRFRFKFDENLFNQNKASVNKALEPKS</sequence>
<evidence type="ECO:0008006" key="9">
    <source>
        <dbReference type="Google" id="ProtNLM"/>
    </source>
</evidence>
<evidence type="ECO:0000259" key="6">
    <source>
        <dbReference type="Pfam" id="PF17210"/>
    </source>
</evidence>
<comment type="subcellular location">
    <subcellularLocation>
        <location evidence="1">Secreted</location>
    </subcellularLocation>
</comment>
<dbReference type="GO" id="GO:0005576">
    <property type="term" value="C:extracellular region"/>
    <property type="evidence" value="ECO:0007669"/>
    <property type="project" value="UniProtKB-SubCell"/>
</dbReference>
<accession>A0AAE9S121</accession>
<organism evidence="7 8">
    <name type="scientific">Acinetobacter tibetensis</name>
    <dbReference type="NCBI Taxonomy" id="2943497"/>
    <lineage>
        <taxon>Bacteria</taxon>
        <taxon>Pseudomonadati</taxon>
        <taxon>Pseudomonadota</taxon>
        <taxon>Gammaproteobacteria</taxon>
        <taxon>Moraxellales</taxon>
        <taxon>Moraxellaceae</taxon>
        <taxon>Acinetobacter</taxon>
    </lineage>
</organism>
<dbReference type="Pfam" id="PF17210">
    <property type="entry name" value="SdrD_B"/>
    <property type="match status" value="1"/>
</dbReference>
<evidence type="ECO:0000256" key="4">
    <source>
        <dbReference type="SAM" id="SignalP"/>
    </source>
</evidence>
<evidence type="ECO:0000259" key="5">
    <source>
        <dbReference type="Pfam" id="PF01345"/>
    </source>
</evidence>
<dbReference type="NCBIfam" id="TIGR01451">
    <property type="entry name" value="B_ant_repeat"/>
    <property type="match status" value="1"/>
</dbReference>
<keyword evidence="2" id="KW-0964">Secreted</keyword>
<keyword evidence="8" id="KW-1185">Reference proteome</keyword>
<evidence type="ECO:0000313" key="7">
    <source>
        <dbReference type="EMBL" id="USE83735.1"/>
    </source>
</evidence>
<evidence type="ECO:0000313" key="8">
    <source>
        <dbReference type="Proteomes" id="UP001056716"/>
    </source>
</evidence>
<dbReference type="SUPFAM" id="SSF56925">
    <property type="entry name" value="OMPA-like"/>
    <property type="match status" value="1"/>
</dbReference>
<dbReference type="InterPro" id="IPR033764">
    <property type="entry name" value="Sdr_B"/>
</dbReference>
<evidence type="ECO:0000256" key="3">
    <source>
        <dbReference type="ARBA" id="ARBA00022729"/>
    </source>
</evidence>
<feature type="chain" id="PRO_5042000259" description="DUF11 domain-containing protein" evidence="4">
    <location>
        <begin position="33"/>
        <end position="2005"/>
    </location>
</feature>
<name>A0AAE9S121_9GAMM</name>
<evidence type="ECO:0000256" key="2">
    <source>
        <dbReference type="ARBA" id="ARBA00022525"/>
    </source>
</evidence>
<dbReference type="EMBL" id="CP098732">
    <property type="protein sequence ID" value="USE83735.1"/>
    <property type="molecule type" value="Genomic_DNA"/>
</dbReference>
<gene>
    <name evidence="7" type="ORF">M5E07_02500</name>
</gene>
<dbReference type="RefSeq" id="WP_252221552.1">
    <property type="nucleotide sequence ID" value="NZ_CP098732.1"/>
</dbReference>
<dbReference type="Pfam" id="PF01345">
    <property type="entry name" value="DUF11"/>
    <property type="match status" value="1"/>
</dbReference>